<comment type="function">
    <text evidence="1">Catalyzes the intermembrane transfer of phosphatidylglycerol and phosphatidylinositol.</text>
</comment>
<keyword evidence="7" id="KW-0445">Lipid transport</keyword>
<dbReference type="GO" id="GO:0032366">
    <property type="term" value="P:intracellular sterol transport"/>
    <property type="evidence" value="ECO:0007669"/>
    <property type="project" value="InterPro"/>
</dbReference>
<dbReference type="InterPro" id="IPR003172">
    <property type="entry name" value="ML_dom"/>
</dbReference>
<evidence type="ECO:0000256" key="8">
    <source>
        <dbReference type="SAM" id="SignalP"/>
    </source>
</evidence>
<evidence type="ECO:0000256" key="1">
    <source>
        <dbReference type="ARBA" id="ARBA00002053"/>
    </source>
</evidence>
<evidence type="ECO:0000259" key="9">
    <source>
        <dbReference type="SMART" id="SM00737"/>
    </source>
</evidence>
<dbReference type="AlphaFoldDB" id="A0A854QHT9"/>
<evidence type="ECO:0000256" key="5">
    <source>
        <dbReference type="ARBA" id="ARBA00022448"/>
    </source>
</evidence>
<comment type="caution">
    <text evidence="10">The sequence shown here is derived from an EMBL/GenBank/DDBJ whole genome shotgun (WGS) entry which is preliminary data.</text>
</comment>
<dbReference type="InterPro" id="IPR036846">
    <property type="entry name" value="GM2-AP_sf"/>
</dbReference>
<sequence>MKLVPLLIPFIATTVTASLAGEALSWASQLVGGGRGALATGDGPIRTMDSWSYVDCGLATDAIQLKSIKVSPDPPVPGKNLTVTVEGDVLETIEEGAYVDVTVKLGLIKLLQKEFDVCEEARHANASVQCPVQPGPYTVSETVELPQEIPKAKFSVMVRGYTVDDDDMLCLDLFVDFMKK</sequence>
<gene>
    <name evidence="10" type="ORF">C361_03393</name>
</gene>
<accession>A0A854QHT9</accession>
<evidence type="ECO:0000256" key="4">
    <source>
        <dbReference type="ARBA" id="ARBA00016056"/>
    </source>
</evidence>
<evidence type="ECO:0000256" key="6">
    <source>
        <dbReference type="ARBA" id="ARBA00022729"/>
    </source>
</evidence>
<evidence type="ECO:0000256" key="7">
    <source>
        <dbReference type="ARBA" id="ARBA00023055"/>
    </source>
</evidence>
<name>A0A854QHT9_CRYNE</name>
<feature type="domain" description="MD-2-related lipid-recognition" evidence="9">
    <location>
        <begin position="53"/>
        <end position="175"/>
    </location>
</feature>
<dbReference type="SUPFAM" id="SSF81296">
    <property type="entry name" value="E set domains"/>
    <property type="match status" value="1"/>
</dbReference>
<comment type="subunit">
    <text evidence="3">Monomer.</text>
</comment>
<dbReference type="Gene3D" id="2.70.220.10">
    <property type="entry name" value="Ganglioside GM2 activator"/>
    <property type="match status" value="1"/>
</dbReference>
<dbReference type="Proteomes" id="UP000199727">
    <property type="component" value="Unassembled WGS sequence"/>
</dbReference>
<evidence type="ECO:0000313" key="11">
    <source>
        <dbReference type="Proteomes" id="UP000199727"/>
    </source>
</evidence>
<dbReference type="InterPro" id="IPR039670">
    <property type="entry name" value="NPC2-like"/>
</dbReference>
<dbReference type="InterPro" id="IPR033917">
    <property type="entry name" value="ML_PG-PI_TP"/>
</dbReference>
<reference evidence="10 11" key="1">
    <citation type="submission" date="2017-06" db="EMBL/GenBank/DDBJ databases">
        <title>Global population genomics of the pathogenic fungus Cryptococcus neoformans var. grubii.</title>
        <authorList>
            <person name="Cuomo C."/>
            <person name="Litvintseva A."/>
            <person name="Chen Y."/>
            <person name="Young S."/>
            <person name="Zeng Q."/>
            <person name="Chapman S."/>
            <person name="Gujja S."/>
            <person name="Saif S."/>
            <person name="Birren B."/>
        </authorList>
    </citation>
    <scope>NUCLEOTIDE SEQUENCE [LARGE SCALE GENOMIC DNA]</scope>
    <source>
        <strain evidence="10 11">Tu259-1</strain>
    </source>
</reference>
<dbReference type="OrthoDB" id="6409159at2759"/>
<dbReference type="PANTHER" id="PTHR11306">
    <property type="entry name" value="NIEMANN PICK TYPE C2 PROTEIN NPC2-RELATED"/>
    <property type="match status" value="1"/>
</dbReference>
<dbReference type="FunFam" id="2.70.220.10:FF:000004">
    <property type="entry name" value="Related to phosphatidylglycerol/phosphatidylinositol transfer protein"/>
    <property type="match status" value="1"/>
</dbReference>
<organism evidence="10 11">
    <name type="scientific">Cryptococcus neoformans Tu259-1</name>
    <dbReference type="NCBI Taxonomy" id="1230072"/>
    <lineage>
        <taxon>Eukaryota</taxon>
        <taxon>Fungi</taxon>
        <taxon>Dikarya</taxon>
        <taxon>Basidiomycota</taxon>
        <taxon>Agaricomycotina</taxon>
        <taxon>Tremellomycetes</taxon>
        <taxon>Tremellales</taxon>
        <taxon>Cryptococcaceae</taxon>
        <taxon>Cryptococcus</taxon>
        <taxon>Cryptococcus neoformans species complex</taxon>
    </lineage>
</organism>
<evidence type="ECO:0000256" key="3">
    <source>
        <dbReference type="ARBA" id="ARBA00011245"/>
    </source>
</evidence>
<keyword evidence="6 8" id="KW-0732">Signal</keyword>
<dbReference type="Pfam" id="PF02221">
    <property type="entry name" value="E1_DerP2_DerF2"/>
    <property type="match status" value="1"/>
</dbReference>
<dbReference type="GO" id="GO:0032934">
    <property type="term" value="F:sterol binding"/>
    <property type="evidence" value="ECO:0007669"/>
    <property type="project" value="InterPro"/>
</dbReference>
<protein>
    <recommendedName>
        <fullName evidence="4">Phosphatidylglycerol/phosphatidylinositol transfer protein</fullName>
    </recommendedName>
</protein>
<feature type="chain" id="PRO_5032436277" description="Phosphatidylglycerol/phosphatidylinositol transfer protein" evidence="8">
    <location>
        <begin position="18"/>
        <end position="180"/>
    </location>
</feature>
<evidence type="ECO:0000256" key="2">
    <source>
        <dbReference type="ARBA" id="ARBA00006370"/>
    </source>
</evidence>
<dbReference type="InterPro" id="IPR014756">
    <property type="entry name" value="Ig_E-set"/>
</dbReference>
<proteinExistence type="inferred from homology"/>
<dbReference type="PANTHER" id="PTHR11306:SF0">
    <property type="entry name" value="PHOSPHATIDYLGLYCEROL_PHOSPHATIDYLINOSITOL TRANSFER PROTEIN"/>
    <property type="match status" value="1"/>
</dbReference>
<dbReference type="FunFam" id="2.70.220.10:FF:000002">
    <property type="entry name" value="Phosphatidylglycerol/phosphatidylinositol transfer protein"/>
    <property type="match status" value="1"/>
</dbReference>
<feature type="signal peptide" evidence="8">
    <location>
        <begin position="1"/>
        <end position="17"/>
    </location>
</feature>
<evidence type="ECO:0000313" key="10">
    <source>
        <dbReference type="EMBL" id="OXG21966.1"/>
    </source>
</evidence>
<dbReference type="CDD" id="cd00917">
    <property type="entry name" value="PG-PI_TP"/>
    <property type="match status" value="1"/>
</dbReference>
<comment type="similarity">
    <text evidence="2">Belongs to the NPC2 family.</text>
</comment>
<dbReference type="EMBL" id="AMKT01000041">
    <property type="protein sequence ID" value="OXG21966.1"/>
    <property type="molecule type" value="Genomic_DNA"/>
</dbReference>
<dbReference type="SMART" id="SM00737">
    <property type="entry name" value="ML"/>
    <property type="match status" value="1"/>
</dbReference>
<keyword evidence="5" id="KW-0813">Transport</keyword>